<organism evidence="2 3">
    <name type="scientific">Leucosporidium creatinivorum</name>
    <dbReference type="NCBI Taxonomy" id="106004"/>
    <lineage>
        <taxon>Eukaryota</taxon>
        <taxon>Fungi</taxon>
        <taxon>Dikarya</taxon>
        <taxon>Basidiomycota</taxon>
        <taxon>Pucciniomycotina</taxon>
        <taxon>Microbotryomycetes</taxon>
        <taxon>Leucosporidiales</taxon>
        <taxon>Leucosporidium</taxon>
    </lineage>
</organism>
<proteinExistence type="predicted"/>
<name>A0A1Y2ENB9_9BASI</name>
<feature type="compositionally biased region" description="Low complexity" evidence="1">
    <location>
        <begin position="148"/>
        <end position="162"/>
    </location>
</feature>
<dbReference type="EMBL" id="MCGR01000050">
    <property type="protein sequence ID" value="ORY72726.1"/>
    <property type="molecule type" value="Genomic_DNA"/>
</dbReference>
<comment type="caution">
    <text evidence="2">The sequence shown here is derived from an EMBL/GenBank/DDBJ whole genome shotgun (WGS) entry which is preliminary data.</text>
</comment>
<feature type="region of interest" description="Disordered" evidence="1">
    <location>
        <begin position="114"/>
        <end position="206"/>
    </location>
</feature>
<sequence>MHSMLPYLASSYSRWSQCTTMYLSPTTKSSNQVAATAITQESTRTTSTPSGAIISPSQPTLARPCAWTFATGLVASPSFKPVRLQAKLAHLAGPCRRVAKKEEERVEGAWEWEENLFVAEEEDDLGDSESCTSDDSPRSSPPSPIFDTTSPVTTSTTTEPLQEPQPPTPKYTFARVLFDDDEAEETDSLSSLESAEEEEEEEEQRFNYTCRSFTGTGLHLREEDDDDSYFAELPIFADSPSPPLLIPFATPTTSTKTFNVAENLSATAQPELTASPNPFLSSSPALASPPLAVPDGFALDFVVVSGVEEDNWECQDAGDESSDDGYYDDPPCFLSPAPIPSPSQLAYLSPEVEIEEDEEDLCEYLSESFVHLPSLRVLHVAPRERGVPDWRDWLRRDAIARSAHRQGLPWIRW</sequence>
<evidence type="ECO:0000313" key="2">
    <source>
        <dbReference type="EMBL" id="ORY72726.1"/>
    </source>
</evidence>
<reference evidence="2 3" key="1">
    <citation type="submission" date="2016-07" db="EMBL/GenBank/DDBJ databases">
        <title>Pervasive Adenine N6-methylation of Active Genes in Fungi.</title>
        <authorList>
            <consortium name="DOE Joint Genome Institute"/>
            <person name="Mondo S.J."/>
            <person name="Dannebaum R.O."/>
            <person name="Kuo R.C."/>
            <person name="Labutti K."/>
            <person name="Haridas S."/>
            <person name="Kuo A."/>
            <person name="Salamov A."/>
            <person name="Ahrendt S.R."/>
            <person name="Lipzen A."/>
            <person name="Sullivan W."/>
            <person name="Andreopoulos W.B."/>
            <person name="Clum A."/>
            <person name="Lindquist E."/>
            <person name="Daum C."/>
            <person name="Ramamoorthy G.K."/>
            <person name="Gryganskyi A."/>
            <person name="Culley D."/>
            <person name="Magnuson J.K."/>
            <person name="James T.Y."/>
            <person name="O'Malley M.A."/>
            <person name="Stajich J.E."/>
            <person name="Spatafora J.W."/>
            <person name="Visel A."/>
            <person name="Grigoriev I.V."/>
        </authorList>
    </citation>
    <scope>NUCLEOTIDE SEQUENCE [LARGE SCALE GENOMIC DNA]</scope>
    <source>
        <strain evidence="2 3">62-1032</strain>
    </source>
</reference>
<accession>A0A1Y2ENB9</accession>
<feature type="compositionally biased region" description="Acidic residues" evidence="1">
    <location>
        <begin position="114"/>
        <end position="127"/>
    </location>
</feature>
<gene>
    <name evidence="2" type="ORF">BCR35DRAFT_307501</name>
</gene>
<evidence type="ECO:0000313" key="3">
    <source>
        <dbReference type="Proteomes" id="UP000193467"/>
    </source>
</evidence>
<keyword evidence="3" id="KW-1185">Reference proteome</keyword>
<feature type="compositionally biased region" description="Acidic residues" evidence="1">
    <location>
        <begin position="194"/>
        <end position="203"/>
    </location>
</feature>
<dbReference type="InParanoid" id="A0A1Y2ENB9"/>
<dbReference type="AlphaFoldDB" id="A0A1Y2ENB9"/>
<evidence type="ECO:0000256" key="1">
    <source>
        <dbReference type="SAM" id="MobiDB-lite"/>
    </source>
</evidence>
<dbReference type="Proteomes" id="UP000193467">
    <property type="component" value="Unassembled WGS sequence"/>
</dbReference>
<protein>
    <submittedName>
        <fullName evidence="2">Uncharacterized protein</fullName>
    </submittedName>
</protein>